<evidence type="ECO:0000256" key="1">
    <source>
        <dbReference type="SAM" id="MobiDB-lite"/>
    </source>
</evidence>
<dbReference type="PANTHER" id="PTHR28265">
    <property type="entry name" value="MAINTENANCE OF TELOMERE CAPPING PROTEIN 1"/>
    <property type="match status" value="1"/>
</dbReference>
<dbReference type="OrthoDB" id="5594977at2759"/>
<reference evidence="2 3" key="1">
    <citation type="submission" date="2016-07" db="EMBL/GenBank/DDBJ databases">
        <title>Pervasive Adenine N6-methylation of Active Genes in Fungi.</title>
        <authorList>
            <consortium name="DOE Joint Genome Institute"/>
            <person name="Mondo S.J."/>
            <person name="Dannebaum R.O."/>
            <person name="Kuo R.C."/>
            <person name="Labutti K."/>
            <person name="Haridas S."/>
            <person name="Kuo A."/>
            <person name="Salamov A."/>
            <person name="Ahrendt S.R."/>
            <person name="Lipzen A."/>
            <person name="Sullivan W."/>
            <person name="Andreopoulos W.B."/>
            <person name="Clum A."/>
            <person name="Lindquist E."/>
            <person name="Daum C."/>
            <person name="Ramamoorthy G.K."/>
            <person name="Gryganskyi A."/>
            <person name="Culley D."/>
            <person name="Magnuson J.K."/>
            <person name="James T.Y."/>
            <person name="O'Malley M.A."/>
            <person name="Stajich J.E."/>
            <person name="Spatafora J.W."/>
            <person name="Visel A."/>
            <person name="Grigoriev I.V."/>
        </authorList>
    </citation>
    <scope>NUCLEOTIDE SEQUENCE [LARGE SCALE GENOMIC DNA]</scope>
    <source>
        <strain evidence="2 3">NRRL 1336</strain>
    </source>
</reference>
<evidence type="ECO:0000313" key="2">
    <source>
        <dbReference type="EMBL" id="ORZ09923.1"/>
    </source>
</evidence>
<dbReference type="Proteomes" id="UP000193560">
    <property type="component" value="Unassembled WGS sequence"/>
</dbReference>
<proteinExistence type="predicted"/>
<protein>
    <submittedName>
        <fullName evidence="2">Maintenance of telomere capping protein 1</fullName>
    </submittedName>
</protein>
<name>A0A1X2I5P2_9FUNG</name>
<sequence>MIGYSGVEALVYRAFARVMEQTESGQVIVRKGMGDEHDEEAARDLNMCEGVVEGTKLAKANIDHLIKLHYTQPQTTTTFTPQSGAVPVINCPVFMVIQPVKCSFSNDNSMPSQLMYAIVLEDPTNQLSFQTYSQSIPMAWLDIPYEENEWVEDKMVDVLRMAVTTIAQDYVWTRMTGGKKLAQAMEESSKLQDQQQQLDASIETSSSA</sequence>
<comment type="caution">
    <text evidence="2">The sequence shown here is derived from an EMBL/GenBank/DDBJ whole genome shotgun (WGS) entry which is preliminary data.</text>
</comment>
<feature type="region of interest" description="Disordered" evidence="1">
    <location>
        <begin position="185"/>
        <end position="208"/>
    </location>
</feature>
<gene>
    <name evidence="2" type="ORF">BCR42DRAFT_334431</name>
</gene>
<dbReference type="Pfam" id="PF10310">
    <property type="entry name" value="DUF5427"/>
    <property type="match status" value="1"/>
</dbReference>
<organism evidence="2 3">
    <name type="scientific">Absidia repens</name>
    <dbReference type="NCBI Taxonomy" id="90262"/>
    <lineage>
        <taxon>Eukaryota</taxon>
        <taxon>Fungi</taxon>
        <taxon>Fungi incertae sedis</taxon>
        <taxon>Mucoromycota</taxon>
        <taxon>Mucoromycotina</taxon>
        <taxon>Mucoromycetes</taxon>
        <taxon>Mucorales</taxon>
        <taxon>Cunninghamellaceae</taxon>
        <taxon>Absidia</taxon>
    </lineage>
</organism>
<dbReference type="EMBL" id="MCGE01000026">
    <property type="protein sequence ID" value="ORZ09923.1"/>
    <property type="molecule type" value="Genomic_DNA"/>
</dbReference>
<dbReference type="AlphaFoldDB" id="A0A1X2I5P2"/>
<dbReference type="STRING" id="90262.A0A1X2I5P2"/>
<dbReference type="InterPro" id="IPR018814">
    <property type="entry name" value="DUF5427"/>
</dbReference>
<accession>A0A1X2I5P2</accession>
<dbReference type="PANTHER" id="PTHR28265:SF1">
    <property type="entry name" value="MAINTENANCE OF TELOMERE CAPPING PROTEIN 1"/>
    <property type="match status" value="1"/>
</dbReference>
<keyword evidence="3" id="KW-1185">Reference proteome</keyword>
<evidence type="ECO:0000313" key="3">
    <source>
        <dbReference type="Proteomes" id="UP000193560"/>
    </source>
</evidence>